<proteinExistence type="predicted"/>
<dbReference type="InterPro" id="IPR032710">
    <property type="entry name" value="NTF2-like_dom_sf"/>
</dbReference>
<evidence type="ECO:0000313" key="3">
    <source>
        <dbReference type="Proteomes" id="UP001409291"/>
    </source>
</evidence>
<feature type="domain" description="DUF4440" evidence="1">
    <location>
        <begin position="6"/>
        <end position="108"/>
    </location>
</feature>
<dbReference type="Pfam" id="PF14534">
    <property type="entry name" value="DUF4440"/>
    <property type="match status" value="1"/>
</dbReference>
<evidence type="ECO:0000313" key="2">
    <source>
        <dbReference type="EMBL" id="MEN5376324.1"/>
    </source>
</evidence>
<dbReference type="Proteomes" id="UP001409291">
    <property type="component" value="Unassembled WGS sequence"/>
</dbReference>
<name>A0ABV0BPB0_9SPHI</name>
<dbReference type="SUPFAM" id="SSF54427">
    <property type="entry name" value="NTF2-like"/>
    <property type="match status" value="1"/>
</dbReference>
<accession>A0ABV0BPB0</accession>
<dbReference type="EMBL" id="JBDJNQ010000001">
    <property type="protein sequence ID" value="MEN5376324.1"/>
    <property type="molecule type" value="Genomic_DNA"/>
</dbReference>
<dbReference type="InterPro" id="IPR027843">
    <property type="entry name" value="DUF4440"/>
</dbReference>
<sequence length="122" mass="13959">MTETDILDQENRLYEAIKESNINVLEELLHDDLLFVIPSGDVITKEMDLQSYRDGNLKISELIPHVEHLNIIDDTAVITLTLELKGNYSGQDFESKFHYIRFWKTFPSGIKVVGGSGRIIHV</sequence>
<comment type="caution">
    <text evidence="2">The sequence shown here is derived from an EMBL/GenBank/DDBJ whole genome shotgun (WGS) entry which is preliminary data.</text>
</comment>
<gene>
    <name evidence="2" type="ORF">ABE541_03535</name>
</gene>
<protein>
    <submittedName>
        <fullName evidence="2">Nuclear transport factor 2 family protein</fullName>
    </submittedName>
</protein>
<evidence type="ECO:0000259" key="1">
    <source>
        <dbReference type="Pfam" id="PF14534"/>
    </source>
</evidence>
<dbReference type="Gene3D" id="3.10.450.50">
    <property type="match status" value="1"/>
</dbReference>
<organism evidence="2 3">
    <name type="scientific">Sphingobacterium kitahiroshimense</name>
    <dbReference type="NCBI Taxonomy" id="470446"/>
    <lineage>
        <taxon>Bacteria</taxon>
        <taxon>Pseudomonadati</taxon>
        <taxon>Bacteroidota</taxon>
        <taxon>Sphingobacteriia</taxon>
        <taxon>Sphingobacteriales</taxon>
        <taxon>Sphingobacteriaceae</taxon>
        <taxon>Sphingobacterium</taxon>
    </lineage>
</organism>
<dbReference type="RefSeq" id="WP_346580612.1">
    <property type="nucleotide sequence ID" value="NZ_JBDJLH010000001.1"/>
</dbReference>
<keyword evidence="3" id="KW-1185">Reference proteome</keyword>
<reference evidence="2 3" key="1">
    <citation type="submission" date="2024-04" db="EMBL/GenBank/DDBJ databases">
        <title>WGS of bacteria from Torrens River.</title>
        <authorList>
            <person name="Wyrsch E.R."/>
            <person name="Drigo B."/>
        </authorList>
    </citation>
    <scope>NUCLEOTIDE SEQUENCE [LARGE SCALE GENOMIC DNA]</scope>
    <source>
        <strain evidence="2 3">TWI391</strain>
    </source>
</reference>